<dbReference type="PROSITE" id="PS00687">
    <property type="entry name" value="ALDEHYDE_DEHYDR_GLU"/>
    <property type="match status" value="1"/>
</dbReference>
<dbReference type="InterPro" id="IPR016163">
    <property type="entry name" value="Ald_DH_C"/>
</dbReference>
<keyword evidence="6" id="KW-1185">Reference proteome</keyword>
<dbReference type="RefSeq" id="XP_022092669.1">
    <property type="nucleotide sequence ID" value="XM_022236977.1"/>
</dbReference>
<evidence type="ECO:0000256" key="1">
    <source>
        <dbReference type="ARBA" id="ARBA00009986"/>
    </source>
</evidence>
<dbReference type="PROSITE" id="PS00070">
    <property type="entry name" value="ALDEHYDE_DEHYDR_CYS"/>
    <property type="match status" value="1"/>
</dbReference>
<dbReference type="OrthoDB" id="310895at2759"/>
<gene>
    <name evidence="7" type="primary">LOC110980365</name>
</gene>
<feature type="active site" evidence="3">
    <location>
        <position position="258"/>
    </location>
</feature>
<name>A0A8B7YHE8_ACAPL</name>
<dbReference type="FunFam" id="3.40.309.10:FF:000001">
    <property type="entry name" value="Mitochondrial aldehyde dehydrogenase 2"/>
    <property type="match status" value="1"/>
</dbReference>
<dbReference type="InterPro" id="IPR016160">
    <property type="entry name" value="Ald_DH_CS_CYS"/>
</dbReference>
<dbReference type="KEGG" id="aplc:110980365"/>
<protein>
    <submittedName>
        <fullName evidence="7">Retinal dehydrogenase 2-like</fullName>
    </submittedName>
</protein>
<proteinExistence type="inferred from homology"/>
<dbReference type="Gene3D" id="3.40.309.10">
    <property type="entry name" value="Aldehyde Dehydrogenase, Chain A, domain 2"/>
    <property type="match status" value="1"/>
</dbReference>
<evidence type="ECO:0000259" key="5">
    <source>
        <dbReference type="Pfam" id="PF00171"/>
    </source>
</evidence>
<evidence type="ECO:0000256" key="2">
    <source>
        <dbReference type="ARBA" id="ARBA00023002"/>
    </source>
</evidence>
<dbReference type="Pfam" id="PF00171">
    <property type="entry name" value="Aldedh"/>
    <property type="match status" value="1"/>
</dbReference>
<dbReference type="AlphaFoldDB" id="A0A8B7YHE8"/>
<dbReference type="InterPro" id="IPR029510">
    <property type="entry name" value="Ald_DH_CS_GLU"/>
</dbReference>
<sequence>MAHGPVEVKYTQIFINNEFVNSVSGKTFPTINPSTGKTTCDVQEGDKADADKAVRAAQDAFKLGSPWRRMDATGRARLLNKLADLIERDRDYLVNLEIMDNGMTVKNATGSVMGCVGFLRYGAGYADKLHGKVVPLDGDFFCYSRYEPIGVVAAITPWNFPCLLTGAKLSCALTVGNTIVVKPAEQSPLTILYIAALSKEAGFPPGVINVVPGYGPTAGAGLTSNMDVDMVTFTGSTEVGRIIQRAGADSNLKKIHLELGGKSPNVVFADCDLDYAVELSHWGVFLHSGQVCCAGTRTFVQEDIYDEFVKKSRERAQRRVVGDPYDLKTEGGPQIDQDQLDKVLELIESGKKEGATLECGGKRLGENGYFVESTVFSDVKDDMRIAQEEIFGPVQQILKFKTIEEVVERANSTTYGLAGAVFTRDIDKALAVANTIRAGLIWVNNYGTFSPMVPFGGYKMSGVGREGGEDGFKEYCEVKTVVIKVPEKNS</sequence>
<evidence type="ECO:0000256" key="4">
    <source>
        <dbReference type="RuleBase" id="RU003345"/>
    </source>
</evidence>
<dbReference type="FunFam" id="3.40.605.10:FF:000050">
    <property type="entry name" value="Aldehyde dehydrogenase, mitochondrial"/>
    <property type="match status" value="1"/>
</dbReference>
<evidence type="ECO:0000313" key="6">
    <source>
        <dbReference type="Proteomes" id="UP000694845"/>
    </source>
</evidence>
<keyword evidence="2 4" id="KW-0560">Oxidoreductase</keyword>
<dbReference type="GeneID" id="110980365"/>
<evidence type="ECO:0000256" key="3">
    <source>
        <dbReference type="PROSITE-ProRule" id="PRU10007"/>
    </source>
</evidence>
<comment type="similarity">
    <text evidence="1 4">Belongs to the aldehyde dehydrogenase family.</text>
</comment>
<evidence type="ECO:0000313" key="7">
    <source>
        <dbReference type="RefSeq" id="XP_022092669.1"/>
    </source>
</evidence>
<dbReference type="PANTHER" id="PTHR11699">
    <property type="entry name" value="ALDEHYDE DEHYDROGENASE-RELATED"/>
    <property type="match status" value="1"/>
</dbReference>
<dbReference type="InterPro" id="IPR015590">
    <property type="entry name" value="Aldehyde_DH_dom"/>
</dbReference>
<accession>A0A8B7YHE8</accession>
<feature type="domain" description="Aldehyde dehydrogenase" evidence="5">
    <location>
        <begin position="20"/>
        <end position="481"/>
    </location>
</feature>
<dbReference type="InterPro" id="IPR016162">
    <property type="entry name" value="Ald_DH_N"/>
</dbReference>
<organism evidence="6 7">
    <name type="scientific">Acanthaster planci</name>
    <name type="common">Crown-of-thorns starfish</name>
    <dbReference type="NCBI Taxonomy" id="133434"/>
    <lineage>
        <taxon>Eukaryota</taxon>
        <taxon>Metazoa</taxon>
        <taxon>Echinodermata</taxon>
        <taxon>Eleutherozoa</taxon>
        <taxon>Asterozoa</taxon>
        <taxon>Asteroidea</taxon>
        <taxon>Valvatacea</taxon>
        <taxon>Valvatida</taxon>
        <taxon>Acanthasteridae</taxon>
        <taxon>Acanthaster</taxon>
    </lineage>
</organism>
<dbReference type="InterPro" id="IPR016161">
    <property type="entry name" value="Ald_DH/histidinol_DH"/>
</dbReference>
<dbReference type="GO" id="GO:0016620">
    <property type="term" value="F:oxidoreductase activity, acting on the aldehyde or oxo group of donors, NAD or NADP as acceptor"/>
    <property type="evidence" value="ECO:0007669"/>
    <property type="project" value="InterPro"/>
</dbReference>
<dbReference type="Proteomes" id="UP000694845">
    <property type="component" value="Unplaced"/>
</dbReference>
<dbReference type="SUPFAM" id="SSF53720">
    <property type="entry name" value="ALDH-like"/>
    <property type="match status" value="1"/>
</dbReference>
<reference evidence="7" key="1">
    <citation type="submission" date="2025-08" db="UniProtKB">
        <authorList>
            <consortium name="RefSeq"/>
        </authorList>
    </citation>
    <scope>IDENTIFICATION</scope>
</reference>
<dbReference type="Gene3D" id="3.40.605.10">
    <property type="entry name" value="Aldehyde Dehydrogenase, Chain A, domain 1"/>
    <property type="match status" value="1"/>
</dbReference>
<dbReference type="OMA" id="VRHVMIK"/>